<feature type="domain" description="DUF4214" evidence="2">
    <location>
        <begin position="190"/>
        <end position="244"/>
    </location>
</feature>
<dbReference type="EMBL" id="JAZBJZ010000025">
    <property type="protein sequence ID" value="MEE3716784.1"/>
    <property type="molecule type" value="Genomic_DNA"/>
</dbReference>
<dbReference type="InterPro" id="IPR025282">
    <property type="entry name" value="DUF4214"/>
</dbReference>
<gene>
    <name evidence="3" type="ORF">V2H45_08505</name>
</gene>
<dbReference type="Proteomes" id="UP001333818">
    <property type="component" value="Unassembled WGS sequence"/>
</dbReference>
<protein>
    <submittedName>
        <fullName evidence="3">DUF4214 domain-containing protein</fullName>
    </submittedName>
</protein>
<dbReference type="InterPro" id="IPR038255">
    <property type="entry name" value="PBS_linker_sf"/>
</dbReference>
<accession>A0AAW9PQQ5</accession>
<evidence type="ECO:0000256" key="1">
    <source>
        <dbReference type="SAM" id="SignalP"/>
    </source>
</evidence>
<feature type="domain" description="DUF4214" evidence="2">
    <location>
        <begin position="75"/>
        <end position="122"/>
    </location>
</feature>
<proteinExistence type="predicted"/>
<dbReference type="RefSeq" id="WP_330483212.1">
    <property type="nucleotide sequence ID" value="NZ_JAZBJZ010000025.1"/>
</dbReference>
<reference evidence="3" key="1">
    <citation type="submission" date="2024-01" db="EMBL/GenBank/DDBJ databases">
        <title>Bank of Algae and Cyanobacteria of the Azores (BACA) strain genomes.</title>
        <authorList>
            <person name="Luz R."/>
            <person name="Cordeiro R."/>
            <person name="Fonseca A."/>
            <person name="Goncalves V."/>
        </authorList>
    </citation>
    <scope>NUCLEOTIDE SEQUENCE</scope>
    <source>
        <strain evidence="3">BACA0141</strain>
    </source>
</reference>
<keyword evidence="4" id="KW-1185">Reference proteome</keyword>
<evidence type="ECO:0000313" key="3">
    <source>
        <dbReference type="EMBL" id="MEE3716784.1"/>
    </source>
</evidence>
<feature type="signal peptide" evidence="1">
    <location>
        <begin position="1"/>
        <end position="24"/>
    </location>
</feature>
<dbReference type="Pfam" id="PF13946">
    <property type="entry name" value="DUF4214"/>
    <property type="match status" value="3"/>
</dbReference>
<name>A0AAW9PQQ5_9CYAN</name>
<organism evidence="3 4">
    <name type="scientific">Tumidithrix elongata BACA0141</name>
    <dbReference type="NCBI Taxonomy" id="2716417"/>
    <lineage>
        <taxon>Bacteria</taxon>
        <taxon>Bacillati</taxon>
        <taxon>Cyanobacteriota</taxon>
        <taxon>Cyanophyceae</taxon>
        <taxon>Pseudanabaenales</taxon>
        <taxon>Pseudanabaenaceae</taxon>
        <taxon>Tumidithrix</taxon>
        <taxon>Tumidithrix elongata</taxon>
    </lineage>
</organism>
<feature type="domain" description="DUF4214" evidence="2">
    <location>
        <begin position="139"/>
        <end position="185"/>
    </location>
</feature>
<sequence>MKLSILSTASIVFISLASTAPAIAQSERISCIRTQYTINCPGYGSFNYRSNNGNNGNNGNYNNGNYNNGAQMDRAINSIYQQYLGRNADASGLQTYRNVLMNGGSIEDVRNAVANSPEARNRNGNQGNQGNTLAIDQAINRIYQQYLGRNADASGLQTYRNMLMNGGSIEDVRNAVANSPEARNRNGNQGNNQTIEQAINRIFQEFLGRDADASGLQFYRNSITNGRSIDDVRSEVSNSPEARNRR</sequence>
<dbReference type="AlphaFoldDB" id="A0AAW9PQQ5"/>
<dbReference type="Gene3D" id="1.10.3130.20">
    <property type="entry name" value="Phycobilisome linker domain"/>
    <property type="match status" value="2"/>
</dbReference>
<keyword evidence="1" id="KW-0732">Signal</keyword>
<comment type="caution">
    <text evidence="3">The sequence shown here is derived from an EMBL/GenBank/DDBJ whole genome shotgun (WGS) entry which is preliminary data.</text>
</comment>
<evidence type="ECO:0000313" key="4">
    <source>
        <dbReference type="Proteomes" id="UP001333818"/>
    </source>
</evidence>
<feature type="chain" id="PRO_5043880647" evidence="1">
    <location>
        <begin position="25"/>
        <end position="246"/>
    </location>
</feature>
<evidence type="ECO:0000259" key="2">
    <source>
        <dbReference type="Pfam" id="PF13946"/>
    </source>
</evidence>